<keyword evidence="1" id="KW-0812">Transmembrane</keyword>
<evidence type="ECO:0000256" key="1">
    <source>
        <dbReference type="SAM" id="Phobius"/>
    </source>
</evidence>
<keyword evidence="3" id="KW-1185">Reference proteome</keyword>
<reference evidence="3" key="1">
    <citation type="submission" date="2013-01" db="EMBL/GenBank/DDBJ databases">
        <title>Draft Genome Sequence of a Mulberry Tree, Morus notabilis C.K. Schneid.</title>
        <authorList>
            <person name="He N."/>
            <person name="Zhao S."/>
        </authorList>
    </citation>
    <scope>NUCLEOTIDE SEQUENCE</scope>
</reference>
<name>W9R2J0_9ROSA</name>
<evidence type="ECO:0000313" key="3">
    <source>
        <dbReference type="Proteomes" id="UP000030645"/>
    </source>
</evidence>
<sequence length="340" mass="39634">MPMIAIANSNIGCPDWLNVKKQQITLSFAVLVVGLVPTMAIIYSAVLCRAPLKINATYMISPWSIIFQFSNLILMMNFIAMFVKKKETLEFVFIAVKEVLTRRPEFRRTISVANCLHLVERPEYTGEAPTYNIDDYTDDQYSMYWNDYKKMMSRIKDSYDKDRYPNLRYLRGDVKMVKVGNYKVPWILAPILQMLLARFNDLHPSKLEEEMASSRYTILCALIHRMNKTRVRYVNEDHLRDWCCQAMWLKSSGFKIDFVFEHLRRLSCAYFKLRLQTEVPKMLKGKIEQVKQEKVKLEAELERVKNISWDPSSAKSGFISLCVKEASLLEGKSAGEDLIK</sequence>
<dbReference type="PANTHER" id="PTHR35021:SF8">
    <property type="entry name" value="FIBER PROTEIN FB17"/>
    <property type="match status" value="1"/>
</dbReference>
<dbReference type="EMBL" id="KE344194">
    <property type="protein sequence ID" value="EXB54672.1"/>
    <property type="molecule type" value="Genomic_DNA"/>
</dbReference>
<proteinExistence type="predicted"/>
<evidence type="ECO:0000313" key="2">
    <source>
        <dbReference type="EMBL" id="EXB54672.1"/>
    </source>
</evidence>
<gene>
    <name evidence="2" type="ORF">L484_022534</name>
</gene>
<keyword evidence="1" id="KW-0472">Membrane</keyword>
<dbReference type="Proteomes" id="UP000030645">
    <property type="component" value="Unassembled WGS sequence"/>
</dbReference>
<feature type="transmembrane region" description="Helical" evidence="1">
    <location>
        <begin position="60"/>
        <end position="83"/>
    </location>
</feature>
<dbReference type="AlphaFoldDB" id="W9R2J0"/>
<dbReference type="PANTHER" id="PTHR35021">
    <property type="match status" value="1"/>
</dbReference>
<accession>W9R2J0</accession>
<keyword evidence="1" id="KW-1133">Transmembrane helix</keyword>
<feature type="transmembrane region" description="Helical" evidence="1">
    <location>
        <begin position="24"/>
        <end position="48"/>
    </location>
</feature>
<organism evidence="2 3">
    <name type="scientific">Morus notabilis</name>
    <dbReference type="NCBI Taxonomy" id="981085"/>
    <lineage>
        <taxon>Eukaryota</taxon>
        <taxon>Viridiplantae</taxon>
        <taxon>Streptophyta</taxon>
        <taxon>Embryophyta</taxon>
        <taxon>Tracheophyta</taxon>
        <taxon>Spermatophyta</taxon>
        <taxon>Magnoliopsida</taxon>
        <taxon>eudicotyledons</taxon>
        <taxon>Gunneridae</taxon>
        <taxon>Pentapetalae</taxon>
        <taxon>rosids</taxon>
        <taxon>fabids</taxon>
        <taxon>Rosales</taxon>
        <taxon>Moraceae</taxon>
        <taxon>Moreae</taxon>
        <taxon>Morus</taxon>
    </lineage>
</organism>
<protein>
    <submittedName>
        <fullName evidence="2">Uncharacterized protein</fullName>
    </submittedName>
</protein>